<dbReference type="GO" id="GO:0015031">
    <property type="term" value="P:protein transport"/>
    <property type="evidence" value="ECO:0007669"/>
    <property type="project" value="UniProtKB-KW"/>
</dbReference>
<evidence type="ECO:0000313" key="9">
    <source>
        <dbReference type="EMBL" id="KAK4402250.1"/>
    </source>
</evidence>
<keyword evidence="5" id="KW-0472">Membrane</keyword>
<dbReference type="InterPro" id="IPR000727">
    <property type="entry name" value="T_SNARE_dom"/>
</dbReference>
<feature type="compositionally biased region" description="Basic and acidic residues" evidence="7">
    <location>
        <begin position="1"/>
        <end position="13"/>
    </location>
</feature>
<dbReference type="Proteomes" id="UP001289374">
    <property type="component" value="Unassembled WGS sequence"/>
</dbReference>
<dbReference type="AlphaFoldDB" id="A0AAE1WYW6"/>
<evidence type="ECO:0000313" key="10">
    <source>
        <dbReference type="Proteomes" id="UP001289374"/>
    </source>
</evidence>
<accession>A0AAE1WYW6</accession>
<dbReference type="GO" id="GO:0005484">
    <property type="term" value="F:SNAP receptor activity"/>
    <property type="evidence" value="ECO:0007669"/>
    <property type="project" value="InterPro"/>
</dbReference>
<dbReference type="Gene3D" id="1.20.5.110">
    <property type="match status" value="2"/>
</dbReference>
<name>A0AAE1WYW6_9LAMI</name>
<comment type="subcellular location">
    <subcellularLocation>
        <location evidence="1">Membrane</location>
    </subcellularLocation>
</comment>
<keyword evidence="10" id="KW-1185">Reference proteome</keyword>
<dbReference type="CDD" id="cd15861">
    <property type="entry name" value="SNARE_SNAP25N_23N_29N_SEC9N"/>
    <property type="match status" value="1"/>
</dbReference>
<organism evidence="9 10">
    <name type="scientific">Sesamum angolense</name>
    <dbReference type="NCBI Taxonomy" id="2727404"/>
    <lineage>
        <taxon>Eukaryota</taxon>
        <taxon>Viridiplantae</taxon>
        <taxon>Streptophyta</taxon>
        <taxon>Embryophyta</taxon>
        <taxon>Tracheophyta</taxon>
        <taxon>Spermatophyta</taxon>
        <taxon>Magnoliopsida</taxon>
        <taxon>eudicotyledons</taxon>
        <taxon>Gunneridae</taxon>
        <taxon>Pentapetalae</taxon>
        <taxon>asterids</taxon>
        <taxon>lamiids</taxon>
        <taxon>Lamiales</taxon>
        <taxon>Pedaliaceae</taxon>
        <taxon>Sesamum</taxon>
    </lineage>
</organism>
<evidence type="ECO:0000256" key="1">
    <source>
        <dbReference type="ARBA" id="ARBA00004370"/>
    </source>
</evidence>
<dbReference type="PANTHER" id="PTHR19305:SF9">
    <property type="entry name" value="SYNAPTOSOMAL-ASSOCIATED PROTEIN 29"/>
    <property type="match status" value="1"/>
</dbReference>
<evidence type="ECO:0000256" key="4">
    <source>
        <dbReference type="ARBA" id="ARBA00022927"/>
    </source>
</evidence>
<evidence type="ECO:0000256" key="2">
    <source>
        <dbReference type="ARBA" id="ARBA00009480"/>
    </source>
</evidence>
<evidence type="ECO:0000256" key="3">
    <source>
        <dbReference type="ARBA" id="ARBA00022448"/>
    </source>
</evidence>
<comment type="caution">
    <text evidence="9">The sequence shown here is derived from an EMBL/GenBank/DDBJ whole genome shotgun (WGS) entry which is preliminary data.</text>
</comment>
<feature type="domain" description="T-SNARE coiled-coil homology" evidence="8">
    <location>
        <begin position="339"/>
        <end position="372"/>
    </location>
</feature>
<proteinExistence type="inferred from homology"/>
<dbReference type="GO" id="GO:0031201">
    <property type="term" value="C:SNARE complex"/>
    <property type="evidence" value="ECO:0007669"/>
    <property type="project" value="InterPro"/>
</dbReference>
<feature type="coiled-coil region" evidence="6">
    <location>
        <begin position="341"/>
        <end position="368"/>
    </location>
</feature>
<reference evidence="9" key="1">
    <citation type="submission" date="2020-06" db="EMBL/GenBank/DDBJ databases">
        <authorList>
            <person name="Li T."/>
            <person name="Hu X."/>
            <person name="Zhang T."/>
            <person name="Song X."/>
            <person name="Zhang H."/>
            <person name="Dai N."/>
            <person name="Sheng W."/>
            <person name="Hou X."/>
            <person name="Wei L."/>
        </authorList>
    </citation>
    <scope>NUCLEOTIDE SEQUENCE</scope>
    <source>
        <strain evidence="9">K16</strain>
        <tissue evidence="9">Leaf</tissue>
    </source>
</reference>
<dbReference type="InterPro" id="IPR044766">
    <property type="entry name" value="NPSN/SNAP25-like_N_SNARE"/>
</dbReference>
<evidence type="ECO:0000256" key="6">
    <source>
        <dbReference type="SAM" id="Coils"/>
    </source>
</evidence>
<keyword evidence="6" id="KW-0175">Coiled coil</keyword>
<evidence type="ECO:0000256" key="7">
    <source>
        <dbReference type="SAM" id="MobiDB-lite"/>
    </source>
</evidence>
<evidence type="ECO:0000256" key="5">
    <source>
        <dbReference type="ARBA" id="ARBA00023136"/>
    </source>
</evidence>
<dbReference type="PANTHER" id="PTHR19305">
    <property type="entry name" value="SYNAPTOSOMAL ASSOCIATED PROTEIN"/>
    <property type="match status" value="1"/>
</dbReference>
<dbReference type="CDD" id="cd15841">
    <property type="entry name" value="SNARE_Qc"/>
    <property type="match status" value="1"/>
</dbReference>
<dbReference type="SUPFAM" id="SSF58038">
    <property type="entry name" value="SNARE fusion complex"/>
    <property type="match status" value="2"/>
</dbReference>
<gene>
    <name evidence="9" type="ORF">Sango_0965700</name>
</gene>
<keyword evidence="3" id="KW-0813">Transport</keyword>
<dbReference type="EMBL" id="JACGWL010000005">
    <property type="protein sequence ID" value="KAK4402250.1"/>
    <property type="molecule type" value="Genomic_DNA"/>
</dbReference>
<comment type="similarity">
    <text evidence="2">Belongs to the SNAP-25 family.</text>
</comment>
<reference evidence="9" key="2">
    <citation type="journal article" date="2024" name="Plant">
        <title>Genomic evolution and insights into agronomic trait innovations of Sesamum species.</title>
        <authorList>
            <person name="Miao H."/>
            <person name="Wang L."/>
            <person name="Qu L."/>
            <person name="Liu H."/>
            <person name="Sun Y."/>
            <person name="Le M."/>
            <person name="Wang Q."/>
            <person name="Wei S."/>
            <person name="Zheng Y."/>
            <person name="Lin W."/>
            <person name="Duan Y."/>
            <person name="Cao H."/>
            <person name="Xiong S."/>
            <person name="Wang X."/>
            <person name="Wei L."/>
            <person name="Li C."/>
            <person name="Ma Q."/>
            <person name="Ju M."/>
            <person name="Zhao R."/>
            <person name="Li G."/>
            <person name="Mu C."/>
            <person name="Tian Q."/>
            <person name="Mei H."/>
            <person name="Zhang T."/>
            <person name="Gao T."/>
            <person name="Zhang H."/>
        </authorList>
    </citation>
    <scope>NUCLEOTIDE SEQUENCE</scope>
    <source>
        <strain evidence="9">K16</strain>
    </source>
</reference>
<keyword evidence="4" id="KW-0653">Protein transport</keyword>
<sequence>MWGRWRGPDRPTSEGDGNGLPGEVREVDVPATGEEEEEEERGVGDDNKGKSCYHNWTFEEPFLPICESSLRLWSPFVTIAASIVKGIKGSERKKEEKRALTVGFSIWFCTYRFSKHNSADSGFPVSNHVNPFDSDDEFDTKKIREASARTSSEPSLVASNLSSNPLMMMKLKEPHQLNGLLILQQETETTKSVNGCLKIAEEMREDATKTLVTLHQQGEQITRTHMVAADMDHDLSRGEKLLGSLGGIFSKTWKPKKTRPITGPLITRDDAVYRKGNHLEQRERLGLTSASKERSHTRKQPSEPTNALQKVEVEKVKQDDALADLSNILGELRIWIDISEIERQNKALDHVEDDVEVLNIRVQGANQRTRRLLGK</sequence>
<dbReference type="GO" id="GO:0005886">
    <property type="term" value="C:plasma membrane"/>
    <property type="evidence" value="ECO:0007669"/>
    <property type="project" value="TreeGrafter"/>
</dbReference>
<dbReference type="PROSITE" id="PS50192">
    <property type="entry name" value="T_SNARE"/>
    <property type="match status" value="1"/>
</dbReference>
<protein>
    <submittedName>
        <fullName evidence="9">SNAP25 homologous protein SNAP33</fullName>
    </submittedName>
</protein>
<evidence type="ECO:0000259" key="8">
    <source>
        <dbReference type="PROSITE" id="PS50192"/>
    </source>
</evidence>
<feature type="region of interest" description="Disordered" evidence="7">
    <location>
        <begin position="1"/>
        <end position="47"/>
    </location>
</feature>
<feature type="region of interest" description="Disordered" evidence="7">
    <location>
        <begin position="284"/>
        <end position="307"/>
    </location>
</feature>